<dbReference type="KEGG" id="smo:SELMODRAFT_82841"/>
<proteinExistence type="inferred from homology"/>
<dbReference type="HOGENOM" id="CLU_015166_6_3_1"/>
<dbReference type="OMA" id="DHGQQKY"/>
<dbReference type="InParanoid" id="D8R0W5"/>
<keyword evidence="4 9" id="KW-0812">Transmembrane</keyword>
<keyword evidence="3 10" id="KW-0813">Transport</keyword>
<protein>
    <recommendedName>
        <fullName evidence="14">Peroxisomal adenine nucleotide carrier 1</fullName>
    </recommendedName>
</protein>
<evidence type="ECO:0000313" key="12">
    <source>
        <dbReference type="EMBL" id="EFJ33800.1"/>
    </source>
</evidence>
<accession>D8R0W5</accession>
<evidence type="ECO:0000256" key="6">
    <source>
        <dbReference type="ARBA" id="ARBA00022989"/>
    </source>
</evidence>
<evidence type="ECO:0000256" key="3">
    <source>
        <dbReference type="ARBA" id="ARBA00022448"/>
    </source>
</evidence>
<dbReference type="Gene3D" id="1.50.40.10">
    <property type="entry name" value="Mitochondrial carrier domain"/>
    <property type="match status" value="2"/>
</dbReference>
<dbReference type="Gramene" id="EFJ21648">
    <property type="protein sequence ID" value="EFJ21648"/>
    <property type="gene ID" value="SELMODRAFT_106466"/>
</dbReference>
<dbReference type="InterPro" id="IPR018108">
    <property type="entry name" value="MCP_transmembrane"/>
</dbReference>
<dbReference type="SUPFAM" id="SSF103506">
    <property type="entry name" value="Mitochondrial carrier"/>
    <property type="match status" value="1"/>
</dbReference>
<feature type="repeat" description="Solcar" evidence="9">
    <location>
        <begin position="5"/>
        <end position="94"/>
    </location>
</feature>
<evidence type="ECO:0000256" key="4">
    <source>
        <dbReference type="ARBA" id="ARBA00022692"/>
    </source>
</evidence>
<dbReference type="GO" id="GO:0015217">
    <property type="term" value="F:ADP transmembrane transporter activity"/>
    <property type="evidence" value="ECO:0000318"/>
    <property type="project" value="GO_Central"/>
</dbReference>
<dbReference type="PROSITE" id="PS50920">
    <property type="entry name" value="SOLCAR"/>
    <property type="match status" value="3"/>
</dbReference>
<dbReference type="GO" id="GO:0006635">
    <property type="term" value="P:fatty acid beta-oxidation"/>
    <property type="evidence" value="ECO:0000318"/>
    <property type="project" value="GO_Central"/>
</dbReference>
<evidence type="ECO:0000313" key="13">
    <source>
        <dbReference type="Proteomes" id="UP000001514"/>
    </source>
</evidence>
<keyword evidence="8" id="KW-0576">Peroxisome</keyword>
<gene>
    <name evidence="11" type="ORF">SELMODRAFT_106466</name>
    <name evidence="12" type="ORF">SELMODRAFT_82841</name>
</gene>
<evidence type="ECO:0000256" key="1">
    <source>
        <dbReference type="ARBA" id="ARBA00004585"/>
    </source>
</evidence>
<evidence type="ECO:0000256" key="10">
    <source>
        <dbReference type="RuleBase" id="RU000488"/>
    </source>
</evidence>
<dbReference type="EMBL" id="GL377570">
    <property type="protein sequence ID" value="EFJ33800.1"/>
    <property type="molecule type" value="Genomic_DNA"/>
</dbReference>
<organism evidence="13">
    <name type="scientific">Selaginella moellendorffii</name>
    <name type="common">Spikemoss</name>
    <dbReference type="NCBI Taxonomy" id="88036"/>
    <lineage>
        <taxon>Eukaryota</taxon>
        <taxon>Viridiplantae</taxon>
        <taxon>Streptophyta</taxon>
        <taxon>Embryophyta</taxon>
        <taxon>Tracheophyta</taxon>
        <taxon>Lycopodiopsida</taxon>
        <taxon>Selaginellales</taxon>
        <taxon>Selaginellaceae</taxon>
        <taxon>Selaginella</taxon>
    </lineage>
</organism>
<evidence type="ECO:0000256" key="5">
    <source>
        <dbReference type="ARBA" id="ARBA00022737"/>
    </source>
</evidence>
<dbReference type="KEGG" id="smo:SELMODRAFT_106466"/>
<evidence type="ECO:0008006" key="14">
    <source>
        <dbReference type="Google" id="ProtNLM"/>
    </source>
</evidence>
<comment type="similarity">
    <text evidence="2 10">Belongs to the mitochondrial carrier (TC 2.A.29) family.</text>
</comment>
<evidence type="ECO:0000256" key="9">
    <source>
        <dbReference type="PROSITE-ProRule" id="PRU00282"/>
    </source>
</evidence>
<dbReference type="Pfam" id="PF00153">
    <property type="entry name" value="Mito_carr"/>
    <property type="match status" value="3"/>
</dbReference>
<keyword evidence="5" id="KW-0677">Repeat</keyword>
<keyword evidence="7 9" id="KW-0472">Membrane</keyword>
<evidence type="ECO:0000256" key="8">
    <source>
        <dbReference type="ARBA" id="ARBA00023140"/>
    </source>
</evidence>
<evidence type="ECO:0000256" key="7">
    <source>
        <dbReference type="ARBA" id="ARBA00023136"/>
    </source>
</evidence>
<dbReference type="Gramene" id="EFJ33800">
    <property type="protein sequence ID" value="EFJ33800"/>
    <property type="gene ID" value="SELMODRAFT_82841"/>
</dbReference>
<comment type="subcellular location">
    <subcellularLocation>
        <location evidence="1">Peroxisome membrane</location>
        <topology evidence="1">Multi-pass membrane protein</topology>
    </subcellularLocation>
</comment>
<feature type="repeat" description="Solcar" evidence="9">
    <location>
        <begin position="104"/>
        <end position="184"/>
    </location>
</feature>
<evidence type="ECO:0000313" key="11">
    <source>
        <dbReference type="EMBL" id="EFJ21648.1"/>
    </source>
</evidence>
<keyword evidence="13" id="KW-1185">Reference proteome</keyword>
<dbReference type="STRING" id="88036.D8R0W5"/>
<evidence type="ECO:0000256" key="2">
    <source>
        <dbReference type="ARBA" id="ARBA00006375"/>
    </source>
</evidence>
<feature type="repeat" description="Solcar" evidence="9">
    <location>
        <begin position="204"/>
        <end position="305"/>
    </location>
</feature>
<dbReference type="GO" id="GO:0007031">
    <property type="term" value="P:peroxisome organization"/>
    <property type="evidence" value="ECO:0000318"/>
    <property type="project" value="GO_Central"/>
</dbReference>
<dbReference type="InterPro" id="IPR045900">
    <property type="entry name" value="Peroxisomal_Ade_carrier"/>
</dbReference>
<keyword evidence="6" id="KW-1133">Transmembrane helix</keyword>
<dbReference type="GO" id="GO:0005347">
    <property type="term" value="F:ATP transmembrane transporter activity"/>
    <property type="evidence" value="ECO:0000318"/>
    <property type="project" value="GO_Central"/>
</dbReference>
<dbReference type="Proteomes" id="UP000001514">
    <property type="component" value="Unassembled WGS sequence"/>
</dbReference>
<dbReference type="GO" id="GO:0015867">
    <property type="term" value="P:ATP transport"/>
    <property type="evidence" value="ECO:0000318"/>
    <property type="project" value="GO_Central"/>
</dbReference>
<dbReference type="FunCoup" id="D8R0W5">
    <property type="interactions" value="779"/>
</dbReference>
<dbReference type="eggNOG" id="KOG0769">
    <property type="taxonomic scope" value="Eukaryota"/>
</dbReference>
<reference evidence="12 13" key="1">
    <citation type="journal article" date="2011" name="Science">
        <title>The Selaginella genome identifies genetic changes associated with the evolution of vascular plants.</title>
        <authorList>
            <person name="Banks J.A."/>
            <person name="Nishiyama T."/>
            <person name="Hasebe M."/>
            <person name="Bowman J.L."/>
            <person name="Gribskov M."/>
            <person name="dePamphilis C."/>
            <person name="Albert V.A."/>
            <person name="Aono N."/>
            <person name="Aoyama T."/>
            <person name="Ambrose B.A."/>
            <person name="Ashton N.W."/>
            <person name="Axtell M.J."/>
            <person name="Barker E."/>
            <person name="Barker M.S."/>
            <person name="Bennetzen J.L."/>
            <person name="Bonawitz N.D."/>
            <person name="Chapple C."/>
            <person name="Cheng C."/>
            <person name="Correa L.G."/>
            <person name="Dacre M."/>
            <person name="DeBarry J."/>
            <person name="Dreyer I."/>
            <person name="Elias M."/>
            <person name="Engstrom E.M."/>
            <person name="Estelle M."/>
            <person name="Feng L."/>
            <person name="Finet C."/>
            <person name="Floyd S.K."/>
            <person name="Frommer W.B."/>
            <person name="Fujita T."/>
            <person name="Gramzow L."/>
            <person name="Gutensohn M."/>
            <person name="Harholt J."/>
            <person name="Hattori M."/>
            <person name="Heyl A."/>
            <person name="Hirai T."/>
            <person name="Hiwatashi Y."/>
            <person name="Ishikawa M."/>
            <person name="Iwata M."/>
            <person name="Karol K.G."/>
            <person name="Koehler B."/>
            <person name="Kolukisaoglu U."/>
            <person name="Kubo M."/>
            <person name="Kurata T."/>
            <person name="Lalonde S."/>
            <person name="Li K."/>
            <person name="Li Y."/>
            <person name="Litt A."/>
            <person name="Lyons E."/>
            <person name="Manning G."/>
            <person name="Maruyama T."/>
            <person name="Michael T.P."/>
            <person name="Mikami K."/>
            <person name="Miyazaki S."/>
            <person name="Morinaga S."/>
            <person name="Murata T."/>
            <person name="Mueller-Roeber B."/>
            <person name="Nelson D.R."/>
            <person name="Obara M."/>
            <person name="Oguri Y."/>
            <person name="Olmstead R.G."/>
            <person name="Onodera N."/>
            <person name="Petersen B.L."/>
            <person name="Pils B."/>
            <person name="Prigge M."/>
            <person name="Rensing S.A."/>
            <person name="Riano-Pachon D.M."/>
            <person name="Roberts A.W."/>
            <person name="Sato Y."/>
            <person name="Scheller H.V."/>
            <person name="Schulz B."/>
            <person name="Schulz C."/>
            <person name="Shakirov E.V."/>
            <person name="Shibagaki N."/>
            <person name="Shinohara N."/>
            <person name="Shippen D.E."/>
            <person name="Soerensen I."/>
            <person name="Sotooka R."/>
            <person name="Sugimoto N."/>
            <person name="Sugita M."/>
            <person name="Sumikawa N."/>
            <person name="Tanurdzic M."/>
            <person name="Theissen G."/>
            <person name="Ulvskov P."/>
            <person name="Wakazuki S."/>
            <person name="Weng J.K."/>
            <person name="Willats W.W."/>
            <person name="Wipf D."/>
            <person name="Wolf P.G."/>
            <person name="Yang L."/>
            <person name="Zimmer A.D."/>
            <person name="Zhu Q."/>
            <person name="Mitros T."/>
            <person name="Hellsten U."/>
            <person name="Loque D."/>
            <person name="Otillar R."/>
            <person name="Salamov A."/>
            <person name="Schmutz J."/>
            <person name="Shapiro H."/>
            <person name="Lindquist E."/>
            <person name="Lucas S."/>
            <person name="Rokhsar D."/>
            <person name="Grigoriev I.V."/>
        </authorList>
    </citation>
    <scope>NUCLEOTIDE SEQUENCE [LARGE SCALE GENOMIC DNA]</scope>
</reference>
<dbReference type="EMBL" id="GL377598">
    <property type="protein sequence ID" value="EFJ21648.1"/>
    <property type="molecule type" value="Genomic_DNA"/>
</dbReference>
<dbReference type="GO" id="GO:0005778">
    <property type="term" value="C:peroxisomal membrane"/>
    <property type="evidence" value="ECO:0000318"/>
    <property type="project" value="GO_Central"/>
</dbReference>
<dbReference type="PANTHER" id="PTHR46650">
    <property type="entry name" value="PEROXISOMAL ADENINE NUCLEOTIDE TRANSPORTER 1"/>
    <property type="match status" value="1"/>
</dbReference>
<sequence>MALDFKALTEATSGAVGGLLSTTILYPLDTCKTKYQAEVREGDSRKYGSLLDVMREAIASNRILSLYQGLGTKNLQSVISQFIYFYAYSYFKQLYLRRSKAKYLGTTANLLVAAAAGTCTAIAIQPLDSASAKMQTSTFGKSKSLWKTLTGGNWKDAFDGLSASLVLVSNPAIQYTVFEQLKGLLVKRHRKSRAENSDSSPLVISAFSAFLLGALSKTAATIITYPAIRCKIMVQAAENDTDAVKALLNGGEAPEKPPRGMAQACRLIWKREGALGFYKGLHAQIMKTVLAAALMLMIKEKVSYGTWAAMMLLQNRWAVQKQKIKTLATTS</sequence>
<dbReference type="InterPro" id="IPR023395">
    <property type="entry name" value="MCP_dom_sf"/>
</dbReference>
<dbReference type="AlphaFoldDB" id="D8R0W5"/>
<dbReference type="GO" id="GO:0015866">
    <property type="term" value="P:ADP transport"/>
    <property type="evidence" value="ECO:0000318"/>
    <property type="project" value="GO_Central"/>
</dbReference>
<dbReference type="OrthoDB" id="446044at2759"/>
<name>D8R0W5_SELML</name>
<dbReference type="PANTHER" id="PTHR46650:SF1">
    <property type="entry name" value="PEROXISOMAL ADENINE NUCLEOTIDE TRANSPORTER 1"/>
    <property type="match status" value="1"/>
</dbReference>